<keyword evidence="4" id="KW-0153">Cholesterol metabolism</keyword>
<evidence type="ECO:0000256" key="9">
    <source>
        <dbReference type="ARBA" id="ARBA00023098"/>
    </source>
</evidence>
<evidence type="ECO:0000256" key="17">
    <source>
        <dbReference type="SAM" id="SignalP"/>
    </source>
</evidence>
<dbReference type="Pfam" id="PF12349">
    <property type="entry name" value="Sterol-sensing"/>
    <property type="match status" value="1"/>
</dbReference>
<dbReference type="AlphaFoldDB" id="A0AAV8WCR8"/>
<keyword evidence="13" id="KW-0325">Glycoprotein</keyword>
<feature type="transmembrane region" description="Helical" evidence="16">
    <location>
        <begin position="343"/>
        <end position="361"/>
    </location>
</feature>
<sequence length="1259" mass="140921">MTVLPKIGFFHLLLIVHVNATCKFLHYCHKDTLNKQQNCIQFFGTEPEPLNKTDPQYDLAVSQLRNYCNFFFEDGAEDPIDLCCDIEQVLAMVDGFKNTVPFQRCPTCVKNINAVYCLFTCSPNQTDFVKNYTTSWSLSGGFYASSVTLNVQESYMKKVYDSCKDVSLPSTGGSVLASACGKYGATWCTPERWFGYMNNPNENPFAPFPVTFIAANESDPGALNFTAHKCDVAWENSSSCNCVDCPTSCPTNLYTSLDVVDLLFGEITLTSFIVSCCLLLLCLTTIFIVILVKVFKPKNKLRQHRPTTVSETKKKTIGDSIHIFLEDMFKVLGKTMAEKRIRILLMVSVVIACLVGGVYFLEVTTDPVEIWAAPNSRSRQEKDFYDKYFSPFYRTNQIFIKTVGLESFNFTSTYGGNVTFGPAFNKTFLSAITVDSVDEDGGAITKGLESICYSPMRTIFSGDRTIDECSIMSLLGLFNNDINRFNNGNDTTNLETLITCLQAPYSINCLAPYGGPILPGLTMAGATPENNYLDAVGVSLTFLASNDLDKDKLYDTYAWEKKFIEFLQKWDAEERPEFMEIAFSAERSITDEIDRLSASEMSTVLISYAVMFIYIAVALGRFTNIKEILLETKILLAVGGIVIVLSSVGCSIGICGYVGISTTLLTIEVIPFLVLAVGVDNIFIIVQTHQRKVMNKDLSIAENIGETLGKVGPSMLLTSLAEIFCFGIATLSTMPAVHTFALYATIAVLFDFLLQITAFIALLSLDQERYENNRLDMLCCVEMKTAERSDKPGMIYNFWANYFTPFIMTYPIRCIILFTFAVTFCLSIMVIPSLELGLDQELSMPEDSHVLKYFQFMKELMGIGPPVYWVTKGPIDYFDPDIRNRACSGVNCSDHSVNTQLYMASTQSNVTYLAVQANSWLDDFNDWSDSENCCRYFKSNNSFCPHNYHTSLCDQCHYPLMAERENITRQQYFKRFLPHFLNDNPDPNCAKGGHASYAGGISYTSNNEEETKILSSSIMSYHTITKTSSDYIQALKYARYIADNLTKTIDIPGVEIFPYSVFYVFYEQYLSIWTDTIESLSYSLLLVLLITFLLTGFNVFSSLVVTLTVMMIIIHMMGMMWLWNITLNAVSLVNLVMCVGIAVEFCGHIVHSFEHSSKKNAVERAADSLANMGISVVSGITLTKFSGIVVLAFAKSQIFKIFYFRMYLGIVLIGAIHGLVFLPALLSFLGHLKYSNATTSNHVENGTAINNNISSSQMR</sequence>
<accession>A0AAV8WCR8</accession>
<dbReference type="GO" id="GO:0030299">
    <property type="term" value="P:intestinal cholesterol absorption"/>
    <property type="evidence" value="ECO:0007669"/>
    <property type="project" value="TreeGrafter"/>
</dbReference>
<feature type="domain" description="SSD" evidence="18">
    <location>
        <begin position="600"/>
        <end position="765"/>
    </location>
</feature>
<keyword evidence="6 17" id="KW-0732">Signal</keyword>
<keyword evidence="10 16" id="KW-0472">Membrane</keyword>
<evidence type="ECO:0000256" key="16">
    <source>
        <dbReference type="SAM" id="Phobius"/>
    </source>
</evidence>
<keyword evidence="14" id="KW-0753">Steroid metabolism</keyword>
<evidence type="ECO:0000256" key="1">
    <source>
        <dbReference type="ARBA" id="ARBA00004127"/>
    </source>
</evidence>
<dbReference type="InterPro" id="IPR053956">
    <property type="entry name" value="NPC1_MLD"/>
</dbReference>
<keyword evidence="7 16" id="KW-1133">Transmembrane helix</keyword>
<feature type="transmembrane region" description="Helical" evidence="16">
    <location>
        <begin position="272"/>
        <end position="295"/>
    </location>
</feature>
<dbReference type="PANTHER" id="PTHR45727">
    <property type="entry name" value="NPC INTRACELLULAR CHOLESTEROL TRANSPORTER 1"/>
    <property type="match status" value="1"/>
</dbReference>
<evidence type="ECO:0000256" key="8">
    <source>
        <dbReference type="ARBA" id="ARBA00023055"/>
    </source>
</evidence>
<dbReference type="NCBIfam" id="TIGR00917">
    <property type="entry name" value="2A060601"/>
    <property type="match status" value="1"/>
</dbReference>
<dbReference type="GO" id="GO:0005319">
    <property type="term" value="F:lipid transporter activity"/>
    <property type="evidence" value="ECO:0007669"/>
    <property type="project" value="InterPro"/>
</dbReference>
<dbReference type="FunFam" id="1.20.1640.10:FF:000029">
    <property type="entry name" value="Putative Patched sphingolipid transporter"/>
    <property type="match status" value="1"/>
</dbReference>
<dbReference type="GO" id="GO:0012505">
    <property type="term" value="C:endomembrane system"/>
    <property type="evidence" value="ECO:0007669"/>
    <property type="project" value="UniProtKB-SubCell"/>
</dbReference>
<dbReference type="GO" id="GO:0005886">
    <property type="term" value="C:plasma membrane"/>
    <property type="evidence" value="ECO:0007669"/>
    <property type="project" value="TreeGrafter"/>
</dbReference>
<keyword evidence="5 16" id="KW-0812">Transmembrane</keyword>
<keyword evidence="12" id="KW-1207">Sterol metabolism</keyword>
<evidence type="ECO:0000256" key="6">
    <source>
        <dbReference type="ARBA" id="ARBA00022729"/>
    </source>
</evidence>
<dbReference type="InterPro" id="IPR032190">
    <property type="entry name" value="NPC1_N"/>
</dbReference>
<dbReference type="GO" id="GO:0015485">
    <property type="term" value="F:cholesterol binding"/>
    <property type="evidence" value="ECO:0007669"/>
    <property type="project" value="TreeGrafter"/>
</dbReference>
<feature type="transmembrane region" description="Helical" evidence="16">
    <location>
        <begin position="814"/>
        <end position="834"/>
    </location>
</feature>
<feature type="signal peptide" evidence="17">
    <location>
        <begin position="1"/>
        <end position="20"/>
    </location>
</feature>
<dbReference type="Pfam" id="PF22314">
    <property type="entry name" value="NPC1_MLD"/>
    <property type="match status" value="1"/>
</dbReference>
<keyword evidence="8" id="KW-0445">Lipid transport</keyword>
<dbReference type="Gene3D" id="1.20.1640.10">
    <property type="entry name" value="Multidrug efflux transporter AcrB transmembrane domain"/>
    <property type="match status" value="2"/>
</dbReference>
<protein>
    <recommendedName>
        <fullName evidence="18">SSD domain-containing protein</fullName>
    </recommendedName>
</protein>
<evidence type="ECO:0000259" key="18">
    <source>
        <dbReference type="PROSITE" id="PS50156"/>
    </source>
</evidence>
<reference evidence="19 20" key="1">
    <citation type="journal article" date="2023" name="Insect Mol. Biol.">
        <title>Genome sequencing provides insights into the evolution of gene families encoding plant cell wall-degrading enzymes in longhorned beetles.</title>
        <authorList>
            <person name="Shin N.R."/>
            <person name="Okamura Y."/>
            <person name="Kirsch R."/>
            <person name="Pauchet Y."/>
        </authorList>
    </citation>
    <scope>NUCLEOTIDE SEQUENCE [LARGE SCALE GENOMIC DNA]</scope>
    <source>
        <strain evidence="19">EAD_L_NR</strain>
    </source>
</reference>
<proteinExistence type="inferred from homology"/>
<feature type="transmembrane region" description="Helical" evidence="16">
    <location>
        <begin position="605"/>
        <end position="622"/>
    </location>
</feature>
<feature type="transmembrane region" description="Helical" evidence="16">
    <location>
        <begin position="1206"/>
        <end position="1226"/>
    </location>
</feature>
<dbReference type="GO" id="GO:0042632">
    <property type="term" value="P:cholesterol homeostasis"/>
    <property type="evidence" value="ECO:0007669"/>
    <property type="project" value="TreeGrafter"/>
</dbReference>
<feature type="transmembrane region" description="Helical" evidence="16">
    <location>
        <begin position="740"/>
        <end position="765"/>
    </location>
</feature>
<dbReference type="GO" id="GO:0008203">
    <property type="term" value="P:cholesterol metabolic process"/>
    <property type="evidence" value="ECO:0007669"/>
    <property type="project" value="UniProtKB-KW"/>
</dbReference>
<feature type="transmembrane region" description="Helical" evidence="16">
    <location>
        <begin position="1084"/>
        <end position="1113"/>
    </location>
</feature>
<dbReference type="Pfam" id="PF16414">
    <property type="entry name" value="NPC1_N"/>
    <property type="match status" value="1"/>
</dbReference>
<name>A0AAV8WCR8_9CUCU</name>
<comment type="similarity">
    <text evidence="2">Belongs to the patched family.</text>
</comment>
<dbReference type="InterPro" id="IPR004765">
    <property type="entry name" value="NPC1-like"/>
</dbReference>
<comment type="subcellular location">
    <subcellularLocation>
        <location evidence="1">Endomembrane system</location>
        <topology evidence="1">Multi-pass membrane protein</topology>
    </subcellularLocation>
</comment>
<feature type="transmembrane region" description="Helical" evidence="16">
    <location>
        <begin position="1170"/>
        <end position="1194"/>
    </location>
</feature>
<evidence type="ECO:0000256" key="3">
    <source>
        <dbReference type="ARBA" id="ARBA00022448"/>
    </source>
</evidence>
<evidence type="ECO:0000256" key="2">
    <source>
        <dbReference type="ARBA" id="ARBA00005585"/>
    </source>
</evidence>
<dbReference type="PROSITE" id="PS50156">
    <property type="entry name" value="SSD"/>
    <property type="match status" value="1"/>
</dbReference>
<dbReference type="SUPFAM" id="SSF82866">
    <property type="entry name" value="Multidrug efflux transporter AcrB transmembrane domain"/>
    <property type="match status" value="2"/>
</dbReference>
<feature type="chain" id="PRO_5043989876" description="SSD domain-containing protein" evidence="17">
    <location>
        <begin position="21"/>
        <end position="1259"/>
    </location>
</feature>
<comment type="catalytic activity">
    <reaction evidence="15">
        <text>cholesterol(in) = cholesterol(out)</text>
        <dbReference type="Rhea" id="RHEA:39747"/>
        <dbReference type="ChEBI" id="CHEBI:16113"/>
    </reaction>
</comment>
<dbReference type="FunFam" id="1.20.1640.10:FF:000008">
    <property type="entry name" value="NPC intracellular cholesterol transporter 1"/>
    <property type="match status" value="1"/>
</dbReference>
<dbReference type="PANTHER" id="PTHR45727:SF2">
    <property type="entry name" value="NPC INTRACELLULAR CHOLESTEROL TRANSPORTER 1"/>
    <property type="match status" value="1"/>
</dbReference>
<keyword evidence="9" id="KW-0443">Lipid metabolism</keyword>
<gene>
    <name evidence="19" type="ORF">NQ315_006776</name>
</gene>
<keyword evidence="11" id="KW-1015">Disulfide bond</keyword>
<evidence type="ECO:0000256" key="13">
    <source>
        <dbReference type="ARBA" id="ARBA00023180"/>
    </source>
</evidence>
<evidence type="ECO:0000256" key="7">
    <source>
        <dbReference type="ARBA" id="ARBA00022989"/>
    </source>
</evidence>
<dbReference type="GO" id="GO:0015918">
    <property type="term" value="P:sterol transport"/>
    <property type="evidence" value="ECO:0007669"/>
    <property type="project" value="TreeGrafter"/>
</dbReference>
<evidence type="ECO:0000256" key="11">
    <source>
        <dbReference type="ARBA" id="ARBA00023157"/>
    </source>
</evidence>
<organism evidence="19 20">
    <name type="scientific">Exocentrus adspersus</name>
    <dbReference type="NCBI Taxonomy" id="1586481"/>
    <lineage>
        <taxon>Eukaryota</taxon>
        <taxon>Metazoa</taxon>
        <taxon>Ecdysozoa</taxon>
        <taxon>Arthropoda</taxon>
        <taxon>Hexapoda</taxon>
        <taxon>Insecta</taxon>
        <taxon>Pterygota</taxon>
        <taxon>Neoptera</taxon>
        <taxon>Endopterygota</taxon>
        <taxon>Coleoptera</taxon>
        <taxon>Polyphaga</taxon>
        <taxon>Cucujiformia</taxon>
        <taxon>Chrysomeloidea</taxon>
        <taxon>Cerambycidae</taxon>
        <taxon>Lamiinae</taxon>
        <taxon>Acanthocinini</taxon>
        <taxon>Exocentrus</taxon>
    </lineage>
</organism>
<dbReference type="InterPro" id="IPR053958">
    <property type="entry name" value="HMGCR/SNAP/NPC1-like_SSD"/>
</dbReference>
<evidence type="ECO:0000256" key="4">
    <source>
        <dbReference type="ARBA" id="ARBA00022548"/>
    </source>
</evidence>
<dbReference type="EMBL" id="JANEYG010000003">
    <property type="protein sequence ID" value="KAJ8924000.1"/>
    <property type="molecule type" value="Genomic_DNA"/>
</dbReference>
<feature type="transmembrane region" description="Helical" evidence="16">
    <location>
        <begin position="1125"/>
        <end position="1150"/>
    </location>
</feature>
<evidence type="ECO:0000256" key="15">
    <source>
        <dbReference type="ARBA" id="ARBA00034049"/>
    </source>
</evidence>
<keyword evidence="3" id="KW-0813">Transport</keyword>
<evidence type="ECO:0000256" key="10">
    <source>
        <dbReference type="ARBA" id="ARBA00023136"/>
    </source>
</evidence>
<comment type="caution">
    <text evidence="19">The sequence shown here is derived from an EMBL/GenBank/DDBJ whole genome shotgun (WGS) entry which is preliminary data.</text>
</comment>
<feature type="transmembrane region" description="Helical" evidence="16">
    <location>
        <begin position="634"/>
        <end position="659"/>
    </location>
</feature>
<evidence type="ECO:0000256" key="5">
    <source>
        <dbReference type="ARBA" id="ARBA00022692"/>
    </source>
</evidence>
<evidence type="ECO:0000313" key="20">
    <source>
        <dbReference type="Proteomes" id="UP001159042"/>
    </source>
</evidence>
<evidence type="ECO:0000256" key="14">
    <source>
        <dbReference type="ARBA" id="ARBA00023221"/>
    </source>
</evidence>
<feature type="transmembrane region" description="Helical" evidence="16">
    <location>
        <begin position="715"/>
        <end position="734"/>
    </location>
</feature>
<dbReference type="Proteomes" id="UP001159042">
    <property type="component" value="Unassembled WGS sequence"/>
</dbReference>
<feature type="transmembrane region" description="Helical" evidence="16">
    <location>
        <begin position="665"/>
        <end position="686"/>
    </location>
</feature>
<keyword evidence="20" id="KW-1185">Reference proteome</keyword>
<dbReference type="InterPro" id="IPR000731">
    <property type="entry name" value="SSD"/>
</dbReference>
<evidence type="ECO:0000256" key="12">
    <source>
        <dbReference type="ARBA" id="ARBA00023166"/>
    </source>
</evidence>
<evidence type="ECO:0000313" key="19">
    <source>
        <dbReference type="EMBL" id="KAJ8924000.1"/>
    </source>
</evidence>